<protein>
    <recommendedName>
        <fullName evidence="4">Glycerophosphoryl diester phosphodiesterase membrane domain-containing protein</fullName>
    </recommendedName>
</protein>
<accession>A0ABW3NTP1</accession>
<sequence length="285" mass="32588">MAQEFIQFKRQRELGEILSATFKFLRENYRIFFKLLFRIAAPVFILLFAALTYYNYSTQEMPLQNTIFNQRGDFIISFGVLILALLVYYAMLHGIVYNLIKSYIKNKGHIDEVEVAAGAKADFGKLIGFGAISWLMIFAGTILFVIPGIYLSVPLSITAAILVFRNKGISEGISESFNLIKDNWWMSFITILCIWLIVYVISFVFQLPFVIYMMVKAFTVVQQGSAASGDSFDWVYLALSILGSLVQYILYSIIPICLAFLYFHLNEKKNFTGTYETIENLGKHD</sequence>
<comment type="caution">
    <text evidence="2">The sequence shown here is derived from an EMBL/GenBank/DDBJ whole genome shotgun (WGS) entry which is preliminary data.</text>
</comment>
<evidence type="ECO:0000256" key="1">
    <source>
        <dbReference type="SAM" id="Phobius"/>
    </source>
</evidence>
<evidence type="ECO:0000313" key="2">
    <source>
        <dbReference type="EMBL" id="MFD1095646.1"/>
    </source>
</evidence>
<keyword evidence="1" id="KW-0472">Membrane</keyword>
<proteinExistence type="predicted"/>
<dbReference type="EMBL" id="JBHTLI010000001">
    <property type="protein sequence ID" value="MFD1095646.1"/>
    <property type="molecule type" value="Genomic_DNA"/>
</dbReference>
<feature type="transmembrane region" description="Helical" evidence="1">
    <location>
        <begin position="121"/>
        <end position="138"/>
    </location>
</feature>
<keyword evidence="3" id="KW-1185">Reference proteome</keyword>
<feature type="transmembrane region" description="Helical" evidence="1">
    <location>
        <begin position="35"/>
        <end position="54"/>
    </location>
</feature>
<reference evidence="3" key="1">
    <citation type="journal article" date="2019" name="Int. J. Syst. Evol. Microbiol.">
        <title>The Global Catalogue of Microorganisms (GCM) 10K type strain sequencing project: providing services to taxonomists for standard genome sequencing and annotation.</title>
        <authorList>
            <consortium name="The Broad Institute Genomics Platform"/>
            <consortium name="The Broad Institute Genome Sequencing Center for Infectious Disease"/>
            <person name="Wu L."/>
            <person name="Ma J."/>
        </authorList>
    </citation>
    <scope>NUCLEOTIDE SEQUENCE [LARGE SCALE GENOMIC DNA]</scope>
    <source>
        <strain evidence="3">CCUG 64793</strain>
    </source>
</reference>
<keyword evidence="1" id="KW-0812">Transmembrane</keyword>
<evidence type="ECO:0008006" key="4">
    <source>
        <dbReference type="Google" id="ProtNLM"/>
    </source>
</evidence>
<feature type="transmembrane region" description="Helical" evidence="1">
    <location>
        <begin position="185"/>
        <end position="214"/>
    </location>
</feature>
<gene>
    <name evidence="2" type="ORF">ACFQ3Q_07800</name>
</gene>
<dbReference type="RefSeq" id="WP_380744559.1">
    <property type="nucleotide sequence ID" value="NZ_JBHTLI010000001.1"/>
</dbReference>
<feature type="transmembrane region" description="Helical" evidence="1">
    <location>
        <begin position="144"/>
        <end position="164"/>
    </location>
</feature>
<keyword evidence="1" id="KW-1133">Transmembrane helix</keyword>
<organism evidence="2 3">
    <name type="scientific">Salegentibacter chungangensis</name>
    <dbReference type="NCBI Taxonomy" id="1335724"/>
    <lineage>
        <taxon>Bacteria</taxon>
        <taxon>Pseudomonadati</taxon>
        <taxon>Bacteroidota</taxon>
        <taxon>Flavobacteriia</taxon>
        <taxon>Flavobacteriales</taxon>
        <taxon>Flavobacteriaceae</taxon>
        <taxon>Salegentibacter</taxon>
    </lineage>
</organism>
<dbReference type="Proteomes" id="UP001597131">
    <property type="component" value="Unassembled WGS sequence"/>
</dbReference>
<name>A0ABW3NTP1_9FLAO</name>
<evidence type="ECO:0000313" key="3">
    <source>
        <dbReference type="Proteomes" id="UP001597131"/>
    </source>
</evidence>
<feature type="transmembrane region" description="Helical" evidence="1">
    <location>
        <begin position="234"/>
        <end position="263"/>
    </location>
</feature>
<feature type="transmembrane region" description="Helical" evidence="1">
    <location>
        <begin position="74"/>
        <end position="100"/>
    </location>
</feature>